<dbReference type="Pfam" id="PF00266">
    <property type="entry name" value="Aminotran_5"/>
    <property type="match status" value="1"/>
</dbReference>
<keyword evidence="8" id="KW-1185">Reference proteome</keyword>
<keyword evidence="3 5" id="KW-0663">Pyridoxal phosphate</keyword>
<evidence type="ECO:0000259" key="6">
    <source>
        <dbReference type="Pfam" id="PF00266"/>
    </source>
</evidence>
<keyword evidence="7" id="KW-0808">Transferase</keyword>
<organism evidence="7 8">
    <name type="scientific">Tateyamaria omphalii</name>
    <dbReference type="NCBI Taxonomy" id="299262"/>
    <lineage>
        <taxon>Bacteria</taxon>
        <taxon>Pseudomonadati</taxon>
        <taxon>Pseudomonadota</taxon>
        <taxon>Alphaproteobacteria</taxon>
        <taxon>Rhodobacterales</taxon>
        <taxon>Roseobacteraceae</taxon>
        <taxon>Tateyamaria</taxon>
    </lineage>
</organism>
<gene>
    <name evidence="7" type="ORF">BWR18_19285</name>
</gene>
<geneLocation type="plasmid" evidence="7 8">
    <name>pDOK1-4-1</name>
</geneLocation>
<comment type="similarity">
    <text evidence="2">Belongs to the class-V pyridoxal-phosphate-dependent aminotransferase family.</text>
</comment>
<feature type="domain" description="Aminotransferase class V" evidence="6">
    <location>
        <begin position="29"/>
        <end position="332"/>
    </location>
</feature>
<dbReference type="Gene3D" id="3.90.1150.10">
    <property type="entry name" value="Aspartate Aminotransferase, domain 1"/>
    <property type="match status" value="1"/>
</dbReference>
<dbReference type="InterPro" id="IPR000192">
    <property type="entry name" value="Aminotrans_V_dom"/>
</dbReference>
<sequence length="395" mass="42676">MRQAGRHFLQIPGPSAVPDRILRAISAQTIDHRGPDFAEVGKTALEGMKSIFKTESHVFIYPSSGTGAWEAALVNTLNRGDKVLMFETGHFATLWNKMARKIGMEPEFLEGDWRGGAEPDRIEARLREDTGHEIKAVCVVHNETSTGSVSNVAEVRKAIDAAGHPALLMVDTISGLASIDFRFDEWGVDVCVSGSQKGLMLPPGLSFNAVSARAMEHSKTVETPRSYWDWQDMVGPNETGYFPYTPGTNLLYGLNEAIAMLHEEGLDNVFARHARHGAATRAAVRAWGLEVLCARQGEESGVLTAVLMPGGHSADGFRATTLKHYDISLGNGLSKVADKVFRIGHLGDFNDLMLMATLSGVEMGLAKAGVPHQAGGAQAAMEHLKDTTDTRVAAE</sequence>
<dbReference type="PIRSF" id="PIRSF000524">
    <property type="entry name" value="SPT"/>
    <property type="match status" value="1"/>
</dbReference>
<reference evidence="7 8" key="1">
    <citation type="submission" date="2017-01" db="EMBL/GenBank/DDBJ databases">
        <title>Complete genome of Tateyamaria omphalii DOK1-4 isolated from seawater in Dokdo.</title>
        <authorList>
            <person name="Kim J.H."/>
            <person name="Chi W.-J."/>
        </authorList>
    </citation>
    <scope>NUCLEOTIDE SEQUENCE [LARGE SCALE GENOMIC DNA]</scope>
    <source>
        <strain evidence="7 8">DOK1-4</strain>
        <plasmid evidence="7 8">pDOK1-4-1</plasmid>
    </source>
</reference>
<dbReference type="InterPro" id="IPR015422">
    <property type="entry name" value="PyrdxlP-dep_Trfase_small"/>
</dbReference>
<keyword evidence="7" id="KW-0614">Plasmid</keyword>
<dbReference type="RefSeq" id="WP_076630449.1">
    <property type="nucleotide sequence ID" value="NZ_CP019313.1"/>
</dbReference>
<evidence type="ECO:0000256" key="1">
    <source>
        <dbReference type="ARBA" id="ARBA00001933"/>
    </source>
</evidence>
<dbReference type="AlphaFoldDB" id="A0A1P8N116"/>
<dbReference type="EMBL" id="CP019313">
    <property type="protein sequence ID" value="APX14011.1"/>
    <property type="molecule type" value="Genomic_DNA"/>
</dbReference>
<dbReference type="Proteomes" id="UP000186336">
    <property type="component" value="Plasmid pDOK1-4-1"/>
</dbReference>
<dbReference type="PANTHER" id="PTHR21152">
    <property type="entry name" value="AMINOTRANSFERASE CLASS V"/>
    <property type="match status" value="1"/>
</dbReference>
<feature type="modified residue" description="N6-(pyridoxal phosphate)lysine" evidence="5">
    <location>
        <position position="197"/>
    </location>
</feature>
<dbReference type="PANTHER" id="PTHR21152:SF40">
    <property type="entry name" value="ALANINE--GLYOXYLATE AMINOTRANSFERASE"/>
    <property type="match status" value="1"/>
</dbReference>
<dbReference type="GO" id="GO:0008453">
    <property type="term" value="F:alanine-glyoxylate transaminase activity"/>
    <property type="evidence" value="ECO:0007669"/>
    <property type="project" value="TreeGrafter"/>
</dbReference>
<dbReference type="FunFam" id="3.40.640.10:FF:000054">
    <property type="entry name" value="Serine--glyoxylate aminotransferase"/>
    <property type="match status" value="1"/>
</dbReference>
<protein>
    <submittedName>
        <fullName evidence="7">Serine--glyoxylate aminotransferase</fullName>
    </submittedName>
</protein>
<dbReference type="FunFam" id="3.90.1150.10:FF:000031">
    <property type="entry name" value="Serine--glyoxylate aminotransferase"/>
    <property type="match status" value="1"/>
</dbReference>
<dbReference type="InterPro" id="IPR015424">
    <property type="entry name" value="PyrdxlP-dep_Trfase"/>
</dbReference>
<dbReference type="GO" id="GO:0019265">
    <property type="term" value="P:glycine biosynthetic process, by transamination of glyoxylate"/>
    <property type="evidence" value="ECO:0007669"/>
    <property type="project" value="TreeGrafter"/>
</dbReference>
<evidence type="ECO:0000256" key="3">
    <source>
        <dbReference type="ARBA" id="ARBA00022898"/>
    </source>
</evidence>
<comment type="cofactor">
    <cofactor evidence="1 5">
        <name>pyridoxal 5'-phosphate</name>
        <dbReference type="ChEBI" id="CHEBI:597326"/>
    </cofactor>
</comment>
<evidence type="ECO:0000256" key="4">
    <source>
        <dbReference type="PIRSR" id="PIRSR000524-1"/>
    </source>
</evidence>
<evidence type="ECO:0000313" key="8">
    <source>
        <dbReference type="Proteomes" id="UP000186336"/>
    </source>
</evidence>
<proteinExistence type="inferred from homology"/>
<dbReference type="SUPFAM" id="SSF53383">
    <property type="entry name" value="PLP-dependent transferases"/>
    <property type="match status" value="1"/>
</dbReference>
<dbReference type="KEGG" id="tom:BWR18_19285"/>
<evidence type="ECO:0000256" key="2">
    <source>
        <dbReference type="ARBA" id="ARBA00009236"/>
    </source>
</evidence>
<dbReference type="GO" id="GO:0004760">
    <property type="term" value="F:L-serine-pyruvate transaminase activity"/>
    <property type="evidence" value="ECO:0007669"/>
    <property type="project" value="TreeGrafter"/>
</dbReference>
<dbReference type="InterPro" id="IPR024169">
    <property type="entry name" value="SP_NH2Trfase/AEP_transaminase"/>
</dbReference>
<accession>A0A1P8N116</accession>
<evidence type="ECO:0000313" key="7">
    <source>
        <dbReference type="EMBL" id="APX14011.1"/>
    </source>
</evidence>
<dbReference type="Gene3D" id="3.40.640.10">
    <property type="entry name" value="Type I PLP-dependent aspartate aminotransferase-like (Major domain)"/>
    <property type="match status" value="1"/>
</dbReference>
<evidence type="ECO:0000256" key="5">
    <source>
        <dbReference type="PIRSR" id="PIRSR000524-50"/>
    </source>
</evidence>
<name>A0A1P8N116_9RHOB</name>
<dbReference type="OrthoDB" id="389074at2"/>
<dbReference type="InterPro" id="IPR015421">
    <property type="entry name" value="PyrdxlP-dep_Trfase_major"/>
</dbReference>
<feature type="binding site" evidence="4">
    <location>
        <position position="342"/>
    </location>
    <ligand>
        <name>substrate</name>
    </ligand>
</feature>
<keyword evidence="7" id="KW-0032">Aminotransferase</keyword>